<gene>
    <name evidence="6" type="ORF">P255_00031</name>
</gene>
<dbReference type="PANTHER" id="PTHR30118">
    <property type="entry name" value="HTH-TYPE TRANSCRIPTIONAL REGULATOR LEUO-RELATED"/>
    <property type="match status" value="1"/>
</dbReference>
<evidence type="ECO:0000313" key="7">
    <source>
        <dbReference type="Proteomes" id="UP000018418"/>
    </source>
</evidence>
<dbReference type="GO" id="GO:0003700">
    <property type="term" value="F:DNA-binding transcription factor activity"/>
    <property type="evidence" value="ECO:0007669"/>
    <property type="project" value="InterPro"/>
</dbReference>
<reference evidence="6 7" key="1">
    <citation type="submission" date="2013-10" db="EMBL/GenBank/DDBJ databases">
        <title>The Genome Sequence of Acinetobacter brisouii CIP 110357.</title>
        <authorList>
            <consortium name="The Broad Institute Genomics Platform"/>
            <consortium name="The Broad Institute Genome Sequencing Center for Infectious Disease"/>
            <person name="Cerqueira G."/>
            <person name="Feldgarden M."/>
            <person name="Courvalin P."/>
            <person name="Grillot-Courvalin C."/>
            <person name="Clermont D."/>
            <person name="Rocha E."/>
            <person name="Yoon E.-J."/>
            <person name="Nemec A."/>
            <person name="Young S.K."/>
            <person name="Zeng Q."/>
            <person name="Gargeya S."/>
            <person name="Fitzgerald M."/>
            <person name="Abouelleil A."/>
            <person name="Alvarado L."/>
            <person name="Berlin A.M."/>
            <person name="Chapman S.B."/>
            <person name="Gainer-Dewar J."/>
            <person name="Goldberg J."/>
            <person name="Gnerre S."/>
            <person name="Griggs A."/>
            <person name="Gujja S."/>
            <person name="Hansen M."/>
            <person name="Howarth C."/>
            <person name="Imamovic A."/>
            <person name="Ireland A."/>
            <person name="Larimer J."/>
            <person name="McCowan C."/>
            <person name="Murphy C."/>
            <person name="Pearson M."/>
            <person name="Poon T.W."/>
            <person name="Priest M."/>
            <person name="Roberts A."/>
            <person name="Saif S."/>
            <person name="Shea T."/>
            <person name="Sykes S."/>
            <person name="Wortman J."/>
            <person name="Nusbaum C."/>
            <person name="Birren B."/>
        </authorList>
    </citation>
    <scope>NUCLEOTIDE SEQUENCE [LARGE SCALE GENOMIC DNA]</scope>
    <source>
        <strain evidence="6 7">CIP 110357</strain>
    </source>
</reference>
<dbReference type="InterPro" id="IPR005119">
    <property type="entry name" value="LysR_subst-bd"/>
</dbReference>
<name>V2UEH9_9GAMM</name>
<keyword evidence="7" id="KW-1185">Reference proteome</keyword>
<dbReference type="SUPFAM" id="SSF46785">
    <property type="entry name" value="Winged helix' DNA-binding domain"/>
    <property type="match status" value="1"/>
</dbReference>
<dbReference type="STRING" id="396323.VH98_06045"/>
<dbReference type="PRINTS" id="PR00039">
    <property type="entry name" value="HTHLYSR"/>
</dbReference>
<dbReference type="Pfam" id="PF03466">
    <property type="entry name" value="LysR_substrate"/>
    <property type="match status" value="1"/>
</dbReference>
<dbReference type="PATRIC" id="fig|1341683.3.peg.29"/>
<dbReference type="Gene3D" id="1.10.10.10">
    <property type="entry name" value="Winged helix-like DNA-binding domain superfamily/Winged helix DNA-binding domain"/>
    <property type="match status" value="1"/>
</dbReference>
<dbReference type="Proteomes" id="UP000018418">
    <property type="component" value="Unassembled WGS sequence"/>
</dbReference>
<evidence type="ECO:0000313" key="6">
    <source>
        <dbReference type="EMBL" id="ESK52928.1"/>
    </source>
</evidence>
<dbReference type="OrthoDB" id="8557381at2"/>
<dbReference type="AlphaFoldDB" id="V2UEH9"/>
<dbReference type="HOGENOM" id="CLU_039613_39_0_6"/>
<proteinExistence type="inferred from homology"/>
<evidence type="ECO:0000256" key="2">
    <source>
        <dbReference type="ARBA" id="ARBA00023015"/>
    </source>
</evidence>
<dbReference type="InterPro" id="IPR036390">
    <property type="entry name" value="WH_DNA-bd_sf"/>
</dbReference>
<evidence type="ECO:0000259" key="5">
    <source>
        <dbReference type="PROSITE" id="PS50931"/>
    </source>
</evidence>
<protein>
    <recommendedName>
        <fullName evidence="5">HTH lysR-type domain-containing protein</fullName>
    </recommendedName>
</protein>
<dbReference type="PROSITE" id="PS50931">
    <property type="entry name" value="HTH_LYSR"/>
    <property type="match status" value="1"/>
</dbReference>
<dbReference type="SUPFAM" id="SSF53850">
    <property type="entry name" value="Periplasmic binding protein-like II"/>
    <property type="match status" value="1"/>
</dbReference>
<dbReference type="GO" id="GO:0003677">
    <property type="term" value="F:DNA binding"/>
    <property type="evidence" value="ECO:0007669"/>
    <property type="project" value="UniProtKB-KW"/>
</dbReference>
<feature type="domain" description="HTH lysR-type" evidence="5">
    <location>
        <begin position="8"/>
        <end position="65"/>
    </location>
</feature>
<evidence type="ECO:0000256" key="1">
    <source>
        <dbReference type="ARBA" id="ARBA00009437"/>
    </source>
</evidence>
<dbReference type="Pfam" id="PF00126">
    <property type="entry name" value="HTH_1"/>
    <property type="match status" value="1"/>
</dbReference>
<keyword evidence="4" id="KW-0804">Transcription</keyword>
<dbReference type="PANTHER" id="PTHR30118:SF15">
    <property type="entry name" value="TRANSCRIPTIONAL REGULATORY PROTEIN"/>
    <property type="match status" value="1"/>
</dbReference>
<dbReference type="Gene3D" id="3.40.190.10">
    <property type="entry name" value="Periplasmic binding protein-like II"/>
    <property type="match status" value="2"/>
</dbReference>
<evidence type="ECO:0000256" key="3">
    <source>
        <dbReference type="ARBA" id="ARBA00023125"/>
    </source>
</evidence>
<dbReference type="InterPro" id="IPR036388">
    <property type="entry name" value="WH-like_DNA-bd_sf"/>
</dbReference>
<evidence type="ECO:0000256" key="4">
    <source>
        <dbReference type="ARBA" id="ARBA00023163"/>
    </source>
</evidence>
<dbReference type="EMBL" id="AYEU01000001">
    <property type="protein sequence ID" value="ESK52928.1"/>
    <property type="molecule type" value="Genomic_DNA"/>
</dbReference>
<accession>V2UEH9</accession>
<comment type="caution">
    <text evidence="6">The sequence shown here is derived from an EMBL/GenBank/DDBJ whole genome shotgun (WGS) entry which is preliminary data.</text>
</comment>
<comment type="similarity">
    <text evidence="1">Belongs to the LysR transcriptional regulatory family.</text>
</comment>
<keyword evidence="3" id="KW-0238">DNA-binding</keyword>
<dbReference type="InterPro" id="IPR000847">
    <property type="entry name" value="LysR_HTH_N"/>
</dbReference>
<sequence>MVKNLRHLDFNLLKAMDILLEERSVTRAAERLFITQPAMSSILARLRDSFDDPLFVRSQRGIVPTPRALELICPIKQILAQIDLLLQPLEFNPATAEFTVRIAATDYAHQVILVPFLAALKQQAPHVQIALLPSTDKEAQRLEQGEIDLALSSFEHSCGNELHYLHLFDECYVSVMRLGHPALQQPLSLDRFCELDHALVSFQGSFSGITDQQLQQLGRQRRVTLSASSFLLLPEILQNSDLVATVPKRLVCKRQDLAIVPPPLEIPSFSKIALWHERTEHDPRHRWLRQLMLEICQNEEQFAKNCALYNPLVAT</sequence>
<dbReference type="InterPro" id="IPR050389">
    <property type="entry name" value="LysR-type_TF"/>
</dbReference>
<keyword evidence="2" id="KW-0805">Transcription regulation</keyword>
<organism evidence="6 7">
    <name type="scientific">Acinetobacter brisouii CIP 110357</name>
    <dbReference type="NCBI Taxonomy" id="1341683"/>
    <lineage>
        <taxon>Bacteria</taxon>
        <taxon>Pseudomonadati</taxon>
        <taxon>Pseudomonadota</taxon>
        <taxon>Gammaproteobacteria</taxon>
        <taxon>Moraxellales</taxon>
        <taxon>Moraxellaceae</taxon>
        <taxon>Acinetobacter</taxon>
    </lineage>
</organism>